<evidence type="ECO:0000256" key="1">
    <source>
        <dbReference type="SAM" id="Phobius"/>
    </source>
</evidence>
<keyword evidence="1" id="KW-0812">Transmembrane</keyword>
<evidence type="ECO:0000313" key="2">
    <source>
        <dbReference type="EMBL" id="KAF7640321.1"/>
    </source>
</evidence>
<dbReference type="OrthoDB" id="5839207at2759"/>
<feature type="transmembrane region" description="Helical" evidence="1">
    <location>
        <begin position="91"/>
        <end position="108"/>
    </location>
</feature>
<gene>
    <name evidence="2" type="ORF">Mgra_00000141</name>
</gene>
<accession>A0A8T0A2L0</accession>
<name>A0A8T0A2L0_9BILA</name>
<feature type="transmembrane region" description="Helical" evidence="1">
    <location>
        <begin position="27"/>
        <end position="45"/>
    </location>
</feature>
<proteinExistence type="predicted"/>
<keyword evidence="3" id="KW-1185">Reference proteome</keyword>
<feature type="transmembrane region" description="Helical" evidence="1">
    <location>
        <begin position="153"/>
        <end position="171"/>
    </location>
</feature>
<dbReference type="EMBL" id="JABEBT010000001">
    <property type="protein sequence ID" value="KAF7640321.1"/>
    <property type="molecule type" value="Genomic_DNA"/>
</dbReference>
<dbReference type="AlphaFoldDB" id="A0A8T0A2L0"/>
<organism evidence="2 3">
    <name type="scientific">Meloidogyne graminicola</name>
    <dbReference type="NCBI Taxonomy" id="189291"/>
    <lineage>
        <taxon>Eukaryota</taxon>
        <taxon>Metazoa</taxon>
        <taxon>Ecdysozoa</taxon>
        <taxon>Nematoda</taxon>
        <taxon>Chromadorea</taxon>
        <taxon>Rhabditida</taxon>
        <taxon>Tylenchina</taxon>
        <taxon>Tylenchomorpha</taxon>
        <taxon>Tylenchoidea</taxon>
        <taxon>Meloidogynidae</taxon>
        <taxon>Meloidogyninae</taxon>
        <taxon>Meloidogyne</taxon>
    </lineage>
</organism>
<feature type="transmembrane region" description="Helical" evidence="1">
    <location>
        <begin position="120"/>
        <end position="141"/>
    </location>
</feature>
<evidence type="ECO:0000313" key="3">
    <source>
        <dbReference type="Proteomes" id="UP000605970"/>
    </source>
</evidence>
<reference evidence="2" key="1">
    <citation type="journal article" date="2020" name="Ecol. Evol.">
        <title>Genome structure and content of the rice root-knot nematode (Meloidogyne graminicola).</title>
        <authorList>
            <person name="Phan N.T."/>
            <person name="Danchin E.G.J."/>
            <person name="Klopp C."/>
            <person name="Perfus-Barbeoch L."/>
            <person name="Kozlowski D.K."/>
            <person name="Koutsovoulos G.D."/>
            <person name="Lopez-Roques C."/>
            <person name="Bouchez O."/>
            <person name="Zahm M."/>
            <person name="Besnard G."/>
            <person name="Bellafiore S."/>
        </authorList>
    </citation>
    <scope>NUCLEOTIDE SEQUENCE</scope>
    <source>
        <strain evidence="2">VN-18</strain>
    </source>
</reference>
<keyword evidence="1" id="KW-0472">Membrane</keyword>
<keyword evidence="1" id="KW-1133">Transmembrane helix</keyword>
<dbReference type="Proteomes" id="UP000605970">
    <property type="component" value="Unassembled WGS sequence"/>
</dbReference>
<sequence>MTNPKINEFIFEDEEWISINELYIRQIIIFIFRFVLGIFCSAQLWDFMFNPIWMHGYLWSLNQPYAIEGEFLSEKSALDILEHQNIIYGKWHQFIYPLISTLGTWLILRLTGFSKTYRTVWRLVLISICCGFITAFITLFLQQKRLFPCIHESFFVFLIIFFNGICLTIKWKQTNKLLKIIII</sequence>
<comment type="caution">
    <text evidence="2">The sequence shown here is derived from an EMBL/GenBank/DDBJ whole genome shotgun (WGS) entry which is preliminary data.</text>
</comment>
<protein>
    <submittedName>
        <fullName evidence="2">Uncharacterized protein</fullName>
    </submittedName>
</protein>